<dbReference type="SMART" id="SM00824">
    <property type="entry name" value="PKS_TE"/>
    <property type="match status" value="1"/>
</dbReference>
<dbReference type="RefSeq" id="WP_379515948.1">
    <property type="nucleotide sequence ID" value="NZ_JBHSPA010000025.1"/>
</dbReference>
<comment type="caution">
    <text evidence="4">The sequence shown here is derived from an EMBL/GenBank/DDBJ whole genome shotgun (WGS) entry which is preliminary data.</text>
</comment>
<dbReference type="SUPFAM" id="SSF53474">
    <property type="entry name" value="alpha/beta-Hydrolases"/>
    <property type="match status" value="1"/>
</dbReference>
<keyword evidence="5" id="KW-1185">Reference proteome</keyword>
<dbReference type="Gene3D" id="3.40.50.1820">
    <property type="entry name" value="alpha/beta hydrolase"/>
    <property type="match status" value="1"/>
</dbReference>
<accession>A0ABW1CP17</accession>
<dbReference type="InterPro" id="IPR012223">
    <property type="entry name" value="TEII"/>
</dbReference>
<dbReference type="InterPro" id="IPR001031">
    <property type="entry name" value="Thioesterase"/>
</dbReference>
<dbReference type="Proteomes" id="UP001596058">
    <property type="component" value="Unassembled WGS sequence"/>
</dbReference>
<dbReference type="Pfam" id="PF00975">
    <property type="entry name" value="Thioesterase"/>
    <property type="match status" value="1"/>
</dbReference>
<dbReference type="InterPro" id="IPR029058">
    <property type="entry name" value="AB_hydrolase_fold"/>
</dbReference>
<evidence type="ECO:0000256" key="1">
    <source>
        <dbReference type="ARBA" id="ARBA00007169"/>
    </source>
</evidence>
<evidence type="ECO:0000313" key="4">
    <source>
        <dbReference type="EMBL" id="MFC5826435.1"/>
    </source>
</evidence>
<evidence type="ECO:0000259" key="3">
    <source>
        <dbReference type="SMART" id="SM00824"/>
    </source>
</evidence>
<gene>
    <name evidence="4" type="ORF">ACFPZ3_21420</name>
</gene>
<proteinExistence type="inferred from homology"/>
<comment type="similarity">
    <text evidence="1">Belongs to the thioesterase family.</text>
</comment>
<organism evidence="4 5">
    <name type="scientific">Nonomuraea insulae</name>
    <dbReference type="NCBI Taxonomy" id="1616787"/>
    <lineage>
        <taxon>Bacteria</taxon>
        <taxon>Bacillati</taxon>
        <taxon>Actinomycetota</taxon>
        <taxon>Actinomycetes</taxon>
        <taxon>Streptosporangiales</taxon>
        <taxon>Streptosporangiaceae</taxon>
        <taxon>Nonomuraea</taxon>
    </lineage>
</organism>
<name>A0ABW1CP17_9ACTN</name>
<dbReference type="PANTHER" id="PTHR11487">
    <property type="entry name" value="THIOESTERASE"/>
    <property type="match status" value="1"/>
</dbReference>
<dbReference type="EMBL" id="JBHSPA010000025">
    <property type="protein sequence ID" value="MFC5826435.1"/>
    <property type="molecule type" value="Genomic_DNA"/>
</dbReference>
<keyword evidence="2" id="KW-0378">Hydrolase</keyword>
<evidence type="ECO:0000256" key="2">
    <source>
        <dbReference type="ARBA" id="ARBA00022801"/>
    </source>
</evidence>
<dbReference type="InterPro" id="IPR020802">
    <property type="entry name" value="TesA-like"/>
</dbReference>
<feature type="domain" description="Thioesterase TesA-like" evidence="3">
    <location>
        <begin position="21"/>
        <end position="241"/>
    </location>
</feature>
<reference evidence="5" key="1">
    <citation type="journal article" date="2019" name="Int. J. Syst. Evol. Microbiol.">
        <title>The Global Catalogue of Microorganisms (GCM) 10K type strain sequencing project: providing services to taxonomists for standard genome sequencing and annotation.</title>
        <authorList>
            <consortium name="The Broad Institute Genomics Platform"/>
            <consortium name="The Broad Institute Genome Sequencing Center for Infectious Disease"/>
            <person name="Wu L."/>
            <person name="Ma J."/>
        </authorList>
    </citation>
    <scope>NUCLEOTIDE SEQUENCE [LARGE SCALE GENOMIC DNA]</scope>
    <source>
        <strain evidence="5">CCUG 53903</strain>
    </source>
</reference>
<sequence>MISDPWIRRFHQAEASVPRLVCLPHAGGAASYYLPLSQALSPGLEVSGIQYPGRQDRFGEPCVDNVLTLAEEIFQRLRKWTDRPPALFGHSMGATVAYEVARRLENDGMAVAHLFVSAARGPARERTERVHLMDDDGILAEVRRQGGTDAALLRDKDLMRLVLGTIRGDYRAIETYRHTGGPVECPVTAMVGDGDQSTTLDAARSWEEHTRGPFELRVFSGGHFYLNDHLDGVAGVIRSALRPEARR</sequence>
<protein>
    <submittedName>
        <fullName evidence="4">Thioesterase II family protein</fullName>
    </submittedName>
</protein>
<dbReference type="PANTHER" id="PTHR11487:SF0">
    <property type="entry name" value="S-ACYL FATTY ACID SYNTHASE THIOESTERASE, MEDIUM CHAIN"/>
    <property type="match status" value="1"/>
</dbReference>
<evidence type="ECO:0000313" key="5">
    <source>
        <dbReference type="Proteomes" id="UP001596058"/>
    </source>
</evidence>